<keyword evidence="4" id="KW-1185">Reference proteome</keyword>
<gene>
    <name evidence="3" type="ORF">BCR36DRAFT_146918</name>
</gene>
<evidence type="ECO:0000313" key="4">
    <source>
        <dbReference type="Proteomes" id="UP000193719"/>
    </source>
</evidence>
<feature type="compositionally biased region" description="Low complexity" evidence="1">
    <location>
        <begin position="52"/>
        <end position="64"/>
    </location>
</feature>
<comment type="caution">
    <text evidence="3">The sequence shown here is derived from an EMBL/GenBank/DDBJ whole genome shotgun (WGS) entry which is preliminary data.</text>
</comment>
<keyword evidence="2" id="KW-1133">Transmembrane helix</keyword>
<dbReference type="OrthoDB" id="2156462at2759"/>
<feature type="region of interest" description="Disordered" evidence="1">
    <location>
        <begin position="1"/>
        <end position="20"/>
    </location>
</feature>
<feature type="transmembrane region" description="Helical" evidence="2">
    <location>
        <begin position="430"/>
        <end position="450"/>
    </location>
</feature>
<sequence>MSLNKSHSDETEEKESIIEDDCERSILKQIENKASQSQIIKKDETKDKQAFNNNENNKTINNNNEENDDDTYEKFAIKSRNNSNVENTKRRMSLIPSQMVKVNESKIQKLRMSHNFVNERDNQSIVEMSNTKNNKFDDNIDYSFKKNSQLIDEKSESKGSKDTISNVGLNNGEKRRKGYNKSYSEISSSVNREQRKSTMMKKNLCHTLLKNTKNNALLLIITLILILIVSSLLELISFKKINMVTSFMKNLQIVVTFPSVFINISTKVRLLTIYGHLNKKDVYDYYHDQIRTYIDNDLTNTIIPYIEKYKTVKKYNPFFPFIIKNEKDKSYKLVVRSVEDSNKMSFEYLSIYDLSKRILNWADYITDLEYEVWNDSNNDNLITDTSLKIHDYHARFFTDNLKYSLNDIYNSFVEDNINEIKNNYNYENLAIIYIGLVGANVVLLIILYKYGISYSLDSVKHLQLKVFNIYKYLPEEYINETITKYNHSIDKIASTINFEMSDSYLNIYDTSCKKNNILFRQKFITRMILYAYSIICICSVLPLVVSFLTLKINLTL</sequence>
<evidence type="ECO:0000256" key="2">
    <source>
        <dbReference type="SAM" id="Phobius"/>
    </source>
</evidence>
<accession>A0A1Y1UXU0</accession>
<protein>
    <submittedName>
        <fullName evidence="3">Uncharacterized protein</fullName>
    </submittedName>
</protein>
<feature type="compositionally biased region" description="Polar residues" evidence="1">
    <location>
        <begin position="181"/>
        <end position="191"/>
    </location>
</feature>
<organism evidence="3 4">
    <name type="scientific">Piromyces finnis</name>
    <dbReference type="NCBI Taxonomy" id="1754191"/>
    <lineage>
        <taxon>Eukaryota</taxon>
        <taxon>Fungi</taxon>
        <taxon>Fungi incertae sedis</taxon>
        <taxon>Chytridiomycota</taxon>
        <taxon>Chytridiomycota incertae sedis</taxon>
        <taxon>Neocallimastigomycetes</taxon>
        <taxon>Neocallimastigales</taxon>
        <taxon>Neocallimastigaceae</taxon>
        <taxon>Piromyces</taxon>
    </lineage>
</organism>
<proteinExistence type="predicted"/>
<evidence type="ECO:0000256" key="1">
    <source>
        <dbReference type="SAM" id="MobiDB-lite"/>
    </source>
</evidence>
<reference evidence="3 4" key="1">
    <citation type="submission" date="2016-08" db="EMBL/GenBank/DDBJ databases">
        <title>Genomes of anaerobic fungi encode conserved fungal cellulosomes for biomass hydrolysis.</title>
        <authorList>
            <consortium name="DOE Joint Genome Institute"/>
            <person name="Haitjema C.H."/>
            <person name="Gilmore S.P."/>
            <person name="Henske J.K."/>
            <person name="Solomon K.V."/>
            <person name="De Groot R."/>
            <person name="Kuo A."/>
            <person name="Mondo S.J."/>
            <person name="Salamov A.A."/>
            <person name="Labutti K."/>
            <person name="Zhao Z."/>
            <person name="Chiniquy J."/>
            <person name="Barry K."/>
            <person name="Brewer H.M."/>
            <person name="Purvine S.O."/>
            <person name="Wright A.T."/>
            <person name="Boxma B."/>
            <person name="Van Alen T."/>
            <person name="Hackstein J.H."/>
            <person name="Baker S.E."/>
            <person name="Grigoriev I.V."/>
            <person name="O'Malley M.A."/>
        </authorList>
    </citation>
    <scope>NUCLEOTIDE SEQUENCE [LARGE SCALE GENOMIC DNA]</scope>
    <source>
        <strain evidence="4">finn</strain>
    </source>
</reference>
<reference evidence="3 4" key="2">
    <citation type="submission" date="2016-08" db="EMBL/GenBank/DDBJ databases">
        <title>Pervasive Adenine N6-methylation of Active Genes in Fungi.</title>
        <authorList>
            <consortium name="DOE Joint Genome Institute"/>
            <person name="Mondo S.J."/>
            <person name="Dannebaum R.O."/>
            <person name="Kuo R.C."/>
            <person name="Labutti K."/>
            <person name="Haridas S."/>
            <person name="Kuo A."/>
            <person name="Salamov A."/>
            <person name="Ahrendt S.R."/>
            <person name="Lipzen A."/>
            <person name="Sullivan W."/>
            <person name="Andreopoulos W.B."/>
            <person name="Clum A."/>
            <person name="Lindquist E."/>
            <person name="Daum C."/>
            <person name="Ramamoorthy G.K."/>
            <person name="Gryganskyi A."/>
            <person name="Culley D."/>
            <person name="Magnuson J.K."/>
            <person name="James T.Y."/>
            <person name="O'Malley M.A."/>
            <person name="Stajich J.E."/>
            <person name="Spatafora J.W."/>
            <person name="Visel A."/>
            <person name="Grigoriev I.V."/>
        </authorList>
    </citation>
    <scope>NUCLEOTIDE SEQUENCE [LARGE SCALE GENOMIC DNA]</scope>
    <source>
        <strain evidence="4">finn</strain>
    </source>
</reference>
<keyword evidence="2" id="KW-0812">Transmembrane</keyword>
<feature type="region of interest" description="Disordered" evidence="1">
    <location>
        <begin position="151"/>
        <end position="192"/>
    </location>
</feature>
<feature type="compositionally biased region" description="Basic and acidic residues" evidence="1">
    <location>
        <begin position="40"/>
        <end position="49"/>
    </location>
</feature>
<evidence type="ECO:0000313" key="3">
    <source>
        <dbReference type="EMBL" id="ORX43141.1"/>
    </source>
</evidence>
<dbReference type="Proteomes" id="UP000193719">
    <property type="component" value="Unassembled WGS sequence"/>
</dbReference>
<feature type="transmembrane region" description="Helical" evidence="2">
    <location>
        <begin position="529"/>
        <end position="550"/>
    </location>
</feature>
<feature type="compositionally biased region" description="Basic and acidic residues" evidence="1">
    <location>
        <begin position="151"/>
        <end position="161"/>
    </location>
</feature>
<name>A0A1Y1UXU0_9FUNG</name>
<keyword evidence="2" id="KW-0472">Membrane</keyword>
<feature type="compositionally biased region" description="Basic and acidic residues" evidence="1">
    <location>
        <begin position="1"/>
        <end position="17"/>
    </location>
</feature>
<dbReference type="EMBL" id="MCFH01000055">
    <property type="protein sequence ID" value="ORX43141.1"/>
    <property type="molecule type" value="Genomic_DNA"/>
</dbReference>
<dbReference type="AlphaFoldDB" id="A0A1Y1UXU0"/>
<feature type="transmembrane region" description="Helical" evidence="2">
    <location>
        <begin position="216"/>
        <end position="238"/>
    </location>
</feature>
<feature type="region of interest" description="Disordered" evidence="1">
    <location>
        <begin position="31"/>
        <end position="68"/>
    </location>
</feature>